<feature type="active site" description="Acyl-thioester intermediate" evidence="7">
    <location>
        <position position="177"/>
    </location>
</feature>
<evidence type="ECO:0000256" key="7">
    <source>
        <dbReference type="PIRSR" id="PIRSR016262-1"/>
    </source>
</evidence>
<keyword evidence="6" id="KW-0496">Mitochondrion</keyword>
<gene>
    <name evidence="11" type="ORF">BpHYR1_003470</name>
</gene>
<dbReference type="STRING" id="10195.A0A3M7T0L7"/>
<evidence type="ECO:0000256" key="2">
    <source>
        <dbReference type="ARBA" id="ARBA00004821"/>
    </source>
</evidence>
<organism evidence="11 12">
    <name type="scientific">Brachionus plicatilis</name>
    <name type="common">Marine rotifer</name>
    <name type="synonym">Brachionus muelleri</name>
    <dbReference type="NCBI Taxonomy" id="10195"/>
    <lineage>
        <taxon>Eukaryota</taxon>
        <taxon>Metazoa</taxon>
        <taxon>Spiralia</taxon>
        <taxon>Gnathifera</taxon>
        <taxon>Rotifera</taxon>
        <taxon>Eurotatoria</taxon>
        <taxon>Monogononta</taxon>
        <taxon>Pseudotrocha</taxon>
        <taxon>Ploima</taxon>
        <taxon>Brachionidae</taxon>
        <taxon>Brachionus</taxon>
    </lineage>
</organism>
<dbReference type="InterPro" id="IPR045864">
    <property type="entry name" value="aa-tRNA-synth_II/BPL/LPL"/>
</dbReference>
<dbReference type="EMBL" id="REGN01000480">
    <property type="protein sequence ID" value="RNA41584.1"/>
    <property type="molecule type" value="Genomic_DNA"/>
</dbReference>
<dbReference type="NCBIfam" id="NF010925">
    <property type="entry name" value="PRK14345.1"/>
    <property type="match status" value="1"/>
</dbReference>
<dbReference type="PIRSF" id="PIRSF016262">
    <property type="entry name" value="LPLase"/>
    <property type="match status" value="1"/>
</dbReference>
<dbReference type="HAMAP" id="MF_00013">
    <property type="entry name" value="LipB"/>
    <property type="match status" value="1"/>
</dbReference>
<dbReference type="GO" id="GO:0033819">
    <property type="term" value="F:lipoyl(octanoyl) transferase activity"/>
    <property type="evidence" value="ECO:0007669"/>
    <property type="project" value="UniProtKB-EC"/>
</dbReference>
<evidence type="ECO:0000256" key="4">
    <source>
        <dbReference type="ARBA" id="ARBA00022679"/>
    </source>
</evidence>
<evidence type="ECO:0000313" key="11">
    <source>
        <dbReference type="EMBL" id="RNA41584.1"/>
    </source>
</evidence>
<feature type="binding site" evidence="8">
    <location>
        <begin position="76"/>
        <end position="83"/>
    </location>
    <ligand>
        <name>substrate</name>
    </ligand>
</feature>
<evidence type="ECO:0000256" key="5">
    <source>
        <dbReference type="ARBA" id="ARBA00023315"/>
    </source>
</evidence>
<dbReference type="InterPro" id="IPR020605">
    <property type="entry name" value="Octanoyltransferase_CS"/>
</dbReference>
<keyword evidence="4 6" id="KW-0808">Transferase</keyword>
<feature type="site" description="Lowers pKa of active site Cys" evidence="9">
    <location>
        <position position="143"/>
    </location>
</feature>
<accession>A0A3M7T0L7</accession>
<evidence type="ECO:0000256" key="1">
    <source>
        <dbReference type="ARBA" id="ARBA00004173"/>
    </source>
</evidence>
<name>A0A3M7T0L7_BRAPC</name>
<feature type="binding site" evidence="8">
    <location>
        <begin position="146"/>
        <end position="148"/>
    </location>
    <ligand>
        <name>substrate</name>
    </ligand>
</feature>
<dbReference type="InterPro" id="IPR000544">
    <property type="entry name" value="Octanoyltransferase"/>
</dbReference>
<comment type="pathway">
    <text evidence="2 6">Protein modification; protein lipoylation via endogenous pathway; protein N(6)-(lipoyl)lysine from octanoyl-[acyl-carrier-protein]: step 1/2.</text>
</comment>
<dbReference type="Proteomes" id="UP000276133">
    <property type="component" value="Unassembled WGS sequence"/>
</dbReference>
<dbReference type="SUPFAM" id="SSF55681">
    <property type="entry name" value="Class II aaRS and biotin synthetases"/>
    <property type="match status" value="1"/>
</dbReference>
<dbReference type="NCBIfam" id="TIGR00214">
    <property type="entry name" value="lipB"/>
    <property type="match status" value="1"/>
</dbReference>
<comment type="similarity">
    <text evidence="3 6">Belongs to the LipB family.</text>
</comment>
<feature type="domain" description="BPL/LPL catalytic" evidence="10">
    <location>
        <begin position="32"/>
        <end position="216"/>
    </location>
</feature>
<dbReference type="CDD" id="cd16444">
    <property type="entry name" value="LipB"/>
    <property type="match status" value="1"/>
</dbReference>
<sequence length="234" mass="26632">MKKLVRVINLGRMEYNKCLKIQQHILAENLSSPNSNSLILVEHDPVYTVGLRKQTYSKEYLENLAKLGAQVTKTDRGGLITFHGPGQLVAYPILNLINFEPSLKWYVSRLEEIIIDLCKVNFGLTAYRMCNIGYTGVWCNDAKIAAIGIYAKRLITYHGLSLNCNVDLKWFSNIVPCGITDKSVSSLSKIMDQNLAIKQIEPMFLNSFSRVFDCDLDFVNEEQVRDLIYKVVDK</sequence>
<dbReference type="PANTHER" id="PTHR10993">
    <property type="entry name" value="OCTANOYLTRANSFERASE"/>
    <property type="match status" value="1"/>
</dbReference>
<reference evidence="11 12" key="1">
    <citation type="journal article" date="2018" name="Sci. Rep.">
        <title>Genomic signatures of local adaptation to the degree of environmental predictability in rotifers.</title>
        <authorList>
            <person name="Franch-Gras L."/>
            <person name="Hahn C."/>
            <person name="Garcia-Roger E.M."/>
            <person name="Carmona M.J."/>
            <person name="Serra M."/>
            <person name="Gomez A."/>
        </authorList>
    </citation>
    <scope>NUCLEOTIDE SEQUENCE [LARGE SCALE GENOMIC DNA]</scope>
    <source>
        <strain evidence="11">HYR1</strain>
    </source>
</reference>
<evidence type="ECO:0000256" key="3">
    <source>
        <dbReference type="ARBA" id="ARBA00007907"/>
    </source>
</evidence>
<comment type="catalytic activity">
    <reaction evidence="6">
        <text>octanoyl-[ACP] + L-lysyl-[protein] = N(6)-octanoyl-L-lysyl-[protein] + holo-[ACP] + H(+)</text>
        <dbReference type="Rhea" id="RHEA:17665"/>
        <dbReference type="Rhea" id="RHEA-COMP:9636"/>
        <dbReference type="Rhea" id="RHEA-COMP:9685"/>
        <dbReference type="Rhea" id="RHEA-COMP:9752"/>
        <dbReference type="Rhea" id="RHEA-COMP:9928"/>
        <dbReference type="ChEBI" id="CHEBI:15378"/>
        <dbReference type="ChEBI" id="CHEBI:29969"/>
        <dbReference type="ChEBI" id="CHEBI:64479"/>
        <dbReference type="ChEBI" id="CHEBI:78463"/>
        <dbReference type="ChEBI" id="CHEBI:78809"/>
        <dbReference type="EC" id="2.3.1.181"/>
    </reaction>
</comment>
<dbReference type="PROSITE" id="PS51733">
    <property type="entry name" value="BPL_LPL_CATALYTIC"/>
    <property type="match status" value="1"/>
</dbReference>
<evidence type="ECO:0000313" key="12">
    <source>
        <dbReference type="Proteomes" id="UP000276133"/>
    </source>
</evidence>
<feature type="binding site" evidence="8">
    <location>
        <begin position="159"/>
        <end position="161"/>
    </location>
    <ligand>
        <name>substrate</name>
    </ligand>
</feature>
<dbReference type="Gene3D" id="3.30.930.10">
    <property type="entry name" value="Bira Bifunctional Protein, Domain 2"/>
    <property type="match status" value="1"/>
</dbReference>
<comment type="function">
    <text evidence="6">Catalyzes the transfer of endogenously produced octanoic acid from octanoyl-acyl-carrier-protein onto the lipoyl domains of lipoate-dependent enzymes. Lipoyl-ACP can also act as a substrate although octanoyl-ACP is likely to be the physiological substrate.</text>
</comment>
<proteinExistence type="inferred from homology"/>
<comment type="subcellular location">
    <subcellularLocation>
        <location evidence="1 6">Mitochondrion</location>
    </subcellularLocation>
</comment>
<evidence type="ECO:0000256" key="6">
    <source>
        <dbReference type="PIRNR" id="PIRNR016262"/>
    </source>
</evidence>
<dbReference type="OrthoDB" id="19908at2759"/>
<comment type="caution">
    <text evidence="11">The sequence shown here is derived from an EMBL/GenBank/DDBJ whole genome shotgun (WGS) entry which is preliminary data.</text>
</comment>
<evidence type="ECO:0000259" key="10">
    <source>
        <dbReference type="PROSITE" id="PS51733"/>
    </source>
</evidence>
<dbReference type="GO" id="GO:0009249">
    <property type="term" value="P:protein lipoylation"/>
    <property type="evidence" value="ECO:0007669"/>
    <property type="project" value="InterPro"/>
</dbReference>
<dbReference type="PANTHER" id="PTHR10993:SF7">
    <property type="entry name" value="LIPOYLTRANSFERASE 2, MITOCHONDRIAL-RELATED"/>
    <property type="match status" value="1"/>
</dbReference>
<dbReference type="GO" id="GO:0005739">
    <property type="term" value="C:mitochondrion"/>
    <property type="evidence" value="ECO:0007669"/>
    <property type="project" value="UniProtKB-SubCell"/>
</dbReference>
<keyword evidence="12" id="KW-1185">Reference proteome</keyword>
<keyword evidence="5 6" id="KW-0012">Acyltransferase</keyword>
<dbReference type="UniPathway" id="UPA00538">
    <property type="reaction ID" value="UER00592"/>
</dbReference>
<dbReference type="Pfam" id="PF21948">
    <property type="entry name" value="LplA-B_cat"/>
    <property type="match status" value="1"/>
</dbReference>
<dbReference type="FunFam" id="3.30.930.10:FF:000035">
    <property type="entry name" value="Putative lipoyltransferase 2, mitochondrial"/>
    <property type="match status" value="1"/>
</dbReference>
<dbReference type="AlphaFoldDB" id="A0A3M7T0L7"/>
<evidence type="ECO:0000256" key="9">
    <source>
        <dbReference type="PIRSR" id="PIRSR016262-3"/>
    </source>
</evidence>
<protein>
    <recommendedName>
        <fullName evidence="6">Octanoyl-[acyl-carrier-protein]:protein N-octanoyltransferase LIPT2, mitochondrial</fullName>
        <ecNumber evidence="6">2.3.1.181</ecNumber>
    </recommendedName>
</protein>
<dbReference type="InterPro" id="IPR004143">
    <property type="entry name" value="BPL_LPL_catalytic"/>
</dbReference>
<evidence type="ECO:0000256" key="8">
    <source>
        <dbReference type="PIRSR" id="PIRSR016262-2"/>
    </source>
</evidence>
<dbReference type="PROSITE" id="PS01313">
    <property type="entry name" value="LIPB"/>
    <property type="match status" value="1"/>
</dbReference>
<dbReference type="EC" id="2.3.1.181" evidence="6"/>